<proteinExistence type="predicted"/>
<name>A0A4C1Y2T3_EUMVA</name>
<gene>
    <name evidence="2" type="ORF">EVAR_46184_1</name>
</gene>
<evidence type="ECO:0000313" key="2">
    <source>
        <dbReference type="EMBL" id="GBP68867.1"/>
    </source>
</evidence>
<dbReference type="AlphaFoldDB" id="A0A4C1Y2T3"/>
<keyword evidence="3" id="KW-1185">Reference proteome</keyword>
<accession>A0A4C1Y2T3</accession>
<organism evidence="2 3">
    <name type="scientific">Eumeta variegata</name>
    <name type="common">Bagworm moth</name>
    <name type="synonym">Eumeta japonica</name>
    <dbReference type="NCBI Taxonomy" id="151549"/>
    <lineage>
        <taxon>Eukaryota</taxon>
        <taxon>Metazoa</taxon>
        <taxon>Ecdysozoa</taxon>
        <taxon>Arthropoda</taxon>
        <taxon>Hexapoda</taxon>
        <taxon>Insecta</taxon>
        <taxon>Pterygota</taxon>
        <taxon>Neoptera</taxon>
        <taxon>Endopterygota</taxon>
        <taxon>Lepidoptera</taxon>
        <taxon>Glossata</taxon>
        <taxon>Ditrysia</taxon>
        <taxon>Tineoidea</taxon>
        <taxon>Psychidae</taxon>
        <taxon>Oiketicinae</taxon>
        <taxon>Eumeta</taxon>
    </lineage>
</organism>
<feature type="region of interest" description="Disordered" evidence="1">
    <location>
        <begin position="105"/>
        <end position="162"/>
    </location>
</feature>
<evidence type="ECO:0000313" key="3">
    <source>
        <dbReference type="Proteomes" id="UP000299102"/>
    </source>
</evidence>
<protein>
    <submittedName>
        <fullName evidence="2">Uncharacterized protein</fullName>
    </submittedName>
</protein>
<evidence type="ECO:0000256" key="1">
    <source>
        <dbReference type="SAM" id="MobiDB-lite"/>
    </source>
</evidence>
<feature type="compositionally biased region" description="Basic and acidic residues" evidence="1">
    <location>
        <begin position="122"/>
        <end position="136"/>
    </location>
</feature>
<dbReference type="Proteomes" id="UP000299102">
    <property type="component" value="Unassembled WGS sequence"/>
</dbReference>
<dbReference type="EMBL" id="BGZK01001026">
    <property type="protein sequence ID" value="GBP68867.1"/>
    <property type="molecule type" value="Genomic_DNA"/>
</dbReference>
<reference evidence="2 3" key="1">
    <citation type="journal article" date="2019" name="Commun. Biol.">
        <title>The bagworm genome reveals a unique fibroin gene that provides high tensile strength.</title>
        <authorList>
            <person name="Kono N."/>
            <person name="Nakamura H."/>
            <person name="Ohtoshi R."/>
            <person name="Tomita M."/>
            <person name="Numata K."/>
            <person name="Arakawa K."/>
        </authorList>
    </citation>
    <scope>NUCLEOTIDE SEQUENCE [LARGE SCALE GENOMIC DNA]</scope>
</reference>
<comment type="caution">
    <text evidence="2">The sequence shown here is derived from an EMBL/GenBank/DDBJ whole genome shotgun (WGS) entry which is preliminary data.</text>
</comment>
<sequence>MKGTTMIRIKSGTRIASETGIGIENGTAVGIEITSDSTFASIYKIEQFIVRPPEQSSGRKHKGSVWVRDRQSRAYLTRPAFIPTAQGYDLDRPVLRAESAFTDFTTVDRSRTSPGIATKSAPEPRSKTGLESEFKLRPGLQSRSEPGTESEVGPRSGLQSMV</sequence>